<evidence type="ECO:0000256" key="2">
    <source>
        <dbReference type="ARBA" id="ARBA00023136"/>
    </source>
</evidence>
<dbReference type="InterPro" id="IPR036737">
    <property type="entry name" value="OmpA-like_sf"/>
</dbReference>
<evidence type="ECO:0000256" key="4">
    <source>
        <dbReference type="PROSITE-ProRule" id="PRU00473"/>
    </source>
</evidence>
<dbReference type="InterPro" id="IPR006665">
    <property type="entry name" value="OmpA-like"/>
</dbReference>
<dbReference type="InterPro" id="IPR006664">
    <property type="entry name" value="OMP_bac"/>
</dbReference>
<protein>
    <submittedName>
        <fullName evidence="7">OmpA family protein</fullName>
    </submittedName>
</protein>
<dbReference type="InterPro" id="IPR050330">
    <property type="entry name" value="Bact_OuterMem_StrucFunc"/>
</dbReference>
<accession>A0A437RR20</accession>
<organism evidence="7 8">
    <name type="scientific">Rubrivivax rivuli</name>
    <dbReference type="NCBI Taxonomy" id="1862385"/>
    <lineage>
        <taxon>Bacteria</taxon>
        <taxon>Pseudomonadati</taxon>
        <taxon>Pseudomonadota</taxon>
        <taxon>Betaproteobacteria</taxon>
        <taxon>Burkholderiales</taxon>
        <taxon>Sphaerotilaceae</taxon>
        <taxon>Rubrivivax</taxon>
    </lineage>
</organism>
<keyword evidence="3" id="KW-0998">Cell outer membrane</keyword>
<reference evidence="7 8" key="1">
    <citation type="submission" date="2019-01" db="EMBL/GenBank/DDBJ databases">
        <authorList>
            <person name="Chen W.-M."/>
        </authorList>
    </citation>
    <scope>NUCLEOTIDE SEQUENCE [LARGE SCALE GENOMIC DNA]</scope>
    <source>
        <strain evidence="7 8">KYPY4</strain>
    </source>
</reference>
<comment type="subcellular location">
    <subcellularLocation>
        <location evidence="1">Cell outer membrane</location>
    </subcellularLocation>
</comment>
<name>A0A437RR20_9BURK</name>
<dbReference type="PROSITE" id="PS01068">
    <property type="entry name" value="OMPA_1"/>
    <property type="match status" value="1"/>
</dbReference>
<dbReference type="AlphaFoldDB" id="A0A437RR20"/>
<evidence type="ECO:0000313" key="7">
    <source>
        <dbReference type="EMBL" id="RVU49244.1"/>
    </source>
</evidence>
<feature type="domain" description="OmpA-like" evidence="6">
    <location>
        <begin position="89"/>
        <end position="206"/>
    </location>
</feature>
<gene>
    <name evidence="7" type="ORF">EOE66_01315</name>
</gene>
<keyword evidence="2 4" id="KW-0472">Membrane</keyword>
<dbReference type="EMBL" id="SACR01000001">
    <property type="protein sequence ID" value="RVU49244.1"/>
    <property type="molecule type" value="Genomic_DNA"/>
</dbReference>
<evidence type="ECO:0000313" key="8">
    <source>
        <dbReference type="Proteomes" id="UP000285575"/>
    </source>
</evidence>
<sequence length="206" mass="20808">MKLTARLTTLALAALLATGTVLAQDKAPEKVLREGQVTQQALIDALTPAAPAAAQDAAQPADGAASGVRTRSFRPALRPAAAAAGTAAAAAQPARASILVTFVTNSADLTAGAKSALDVLAAAMKSDKLAAVKFTIEGHADPRGSEELNLKLSQARAESVRTYLTTAHGLAAERVNAVGKGSSALMNPSDPAAPENRRVTIVAQPG</sequence>
<keyword evidence="8" id="KW-1185">Reference proteome</keyword>
<dbReference type="SUPFAM" id="SSF103088">
    <property type="entry name" value="OmpA-like"/>
    <property type="match status" value="1"/>
</dbReference>
<evidence type="ECO:0000256" key="5">
    <source>
        <dbReference type="SAM" id="SignalP"/>
    </source>
</evidence>
<proteinExistence type="predicted"/>
<feature type="chain" id="PRO_5019298967" evidence="5">
    <location>
        <begin position="24"/>
        <end position="206"/>
    </location>
</feature>
<dbReference type="OrthoDB" id="9805832at2"/>
<dbReference type="RefSeq" id="WP_128226881.1">
    <property type="nucleotide sequence ID" value="NZ_SACR01000001.1"/>
</dbReference>
<dbReference type="Gene3D" id="3.30.1330.60">
    <property type="entry name" value="OmpA-like domain"/>
    <property type="match status" value="1"/>
</dbReference>
<dbReference type="PROSITE" id="PS51123">
    <property type="entry name" value="OMPA_2"/>
    <property type="match status" value="1"/>
</dbReference>
<dbReference type="Proteomes" id="UP000285575">
    <property type="component" value="Unassembled WGS sequence"/>
</dbReference>
<dbReference type="InterPro" id="IPR006690">
    <property type="entry name" value="OMPA-like_CS"/>
</dbReference>
<keyword evidence="5" id="KW-0732">Signal</keyword>
<dbReference type="GO" id="GO:0009279">
    <property type="term" value="C:cell outer membrane"/>
    <property type="evidence" value="ECO:0007669"/>
    <property type="project" value="UniProtKB-SubCell"/>
</dbReference>
<evidence type="ECO:0000259" key="6">
    <source>
        <dbReference type="PROSITE" id="PS51123"/>
    </source>
</evidence>
<dbReference type="PANTHER" id="PTHR30329:SF21">
    <property type="entry name" value="LIPOPROTEIN YIAD-RELATED"/>
    <property type="match status" value="1"/>
</dbReference>
<dbReference type="Pfam" id="PF00691">
    <property type="entry name" value="OmpA"/>
    <property type="match status" value="1"/>
</dbReference>
<dbReference type="CDD" id="cd07185">
    <property type="entry name" value="OmpA_C-like"/>
    <property type="match status" value="1"/>
</dbReference>
<evidence type="ECO:0000256" key="1">
    <source>
        <dbReference type="ARBA" id="ARBA00004442"/>
    </source>
</evidence>
<feature type="signal peptide" evidence="5">
    <location>
        <begin position="1"/>
        <end position="23"/>
    </location>
</feature>
<evidence type="ECO:0000256" key="3">
    <source>
        <dbReference type="ARBA" id="ARBA00023237"/>
    </source>
</evidence>
<dbReference type="PANTHER" id="PTHR30329">
    <property type="entry name" value="STATOR ELEMENT OF FLAGELLAR MOTOR COMPLEX"/>
    <property type="match status" value="1"/>
</dbReference>
<dbReference type="PRINTS" id="PR01021">
    <property type="entry name" value="OMPADOMAIN"/>
</dbReference>
<comment type="caution">
    <text evidence="7">The sequence shown here is derived from an EMBL/GenBank/DDBJ whole genome shotgun (WGS) entry which is preliminary data.</text>
</comment>